<dbReference type="Proteomes" id="UP000652761">
    <property type="component" value="Unassembled WGS sequence"/>
</dbReference>
<reference evidence="1" key="1">
    <citation type="submission" date="2017-07" db="EMBL/GenBank/DDBJ databases">
        <title>Taro Niue Genome Assembly and Annotation.</title>
        <authorList>
            <person name="Atibalentja N."/>
            <person name="Keating K."/>
            <person name="Fields C.J."/>
        </authorList>
    </citation>
    <scope>NUCLEOTIDE SEQUENCE</scope>
    <source>
        <strain evidence="1">Niue_2</strain>
        <tissue evidence="1">Leaf</tissue>
    </source>
</reference>
<gene>
    <name evidence="1" type="ORF">Taro_051438</name>
</gene>
<dbReference type="EMBL" id="NMUH01008201">
    <property type="protein sequence ID" value="MQM18442.1"/>
    <property type="molecule type" value="Genomic_DNA"/>
</dbReference>
<sequence>LALNMKGRIVRPRARSELIDDVHTYCGCCHPVCQFWFLTDFKNRAQIGPQNHCDLIFWTKGTDNLIPTPRSELNRALSWFGCHSLLTRSSDPPFPTRFVRCKCCRFAPAESPLQNGPGCRFAPADSPL</sequence>
<proteinExistence type="predicted"/>
<organism evidence="1 2">
    <name type="scientific">Colocasia esculenta</name>
    <name type="common">Wild taro</name>
    <name type="synonym">Arum esculentum</name>
    <dbReference type="NCBI Taxonomy" id="4460"/>
    <lineage>
        <taxon>Eukaryota</taxon>
        <taxon>Viridiplantae</taxon>
        <taxon>Streptophyta</taxon>
        <taxon>Embryophyta</taxon>
        <taxon>Tracheophyta</taxon>
        <taxon>Spermatophyta</taxon>
        <taxon>Magnoliopsida</taxon>
        <taxon>Liliopsida</taxon>
        <taxon>Araceae</taxon>
        <taxon>Aroideae</taxon>
        <taxon>Colocasieae</taxon>
        <taxon>Colocasia</taxon>
    </lineage>
</organism>
<keyword evidence="2" id="KW-1185">Reference proteome</keyword>
<protein>
    <submittedName>
        <fullName evidence="1">Uncharacterized protein</fullName>
    </submittedName>
</protein>
<dbReference type="AlphaFoldDB" id="A0A843XGR3"/>
<evidence type="ECO:0000313" key="2">
    <source>
        <dbReference type="Proteomes" id="UP000652761"/>
    </source>
</evidence>
<evidence type="ECO:0000313" key="1">
    <source>
        <dbReference type="EMBL" id="MQM18442.1"/>
    </source>
</evidence>
<accession>A0A843XGR3</accession>
<feature type="non-terminal residue" evidence="1">
    <location>
        <position position="128"/>
    </location>
</feature>
<comment type="caution">
    <text evidence="1">The sequence shown here is derived from an EMBL/GenBank/DDBJ whole genome shotgun (WGS) entry which is preliminary data.</text>
</comment>
<name>A0A843XGR3_COLES</name>